<dbReference type="InterPro" id="IPR000629">
    <property type="entry name" value="RNA-helicase_DEAD-box_CS"/>
</dbReference>
<evidence type="ECO:0000259" key="15">
    <source>
        <dbReference type="PROSITE" id="PS51194"/>
    </source>
</evidence>
<dbReference type="EC" id="3.6.4.13" evidence="1"/>
<evidence type="ECO:0000256" key="4">
    <source>
        <dbReference type="ARBA" id="ARBA00022801"/>
    </source>
</evidence>
<keyword evidence="4 12" id="KW-0378">Hydrolase</keyword>
<evidence type="ECO:0000259" key="16">
    <source>
        <dbReference type="PROSITE" id="PS51195"/>
    </source>
</evidence>
<keyword evidence="2" id="KW-0963">Cytoplasm</keyword>
<dbReference type="Gene3D" id="3.30.70.330">
    <property type="match status" value="1"/>
</dbReference>
<sequence length="615" mass="70143">MTDNSISSNQQVTFEELGLPTAIIKAVQDLGFNYATPIQTQAIPYLLQGRDILGLAQTGSGKTASFMLPLLSNLDLKLPKVQILALTPTRELANQVSQATSDFAKYLPGVKPLAIYGGQPYGVQIRSLREGAQVVIATPGRLVDHIKRGTIDLSHLKAIVLDEADEMLSMGFADSLEEILSHVPEHTQHALFSATMPRTIEAITKKHLNDPAEVKINKVKGNEPKIEQFYWLQYPYSRNQALIRFLEVEEYDAAIIFVKTKQGCNEVCEFLLKHNIAAACLHGDMSQEVRESTLNGLRNESINVLVATDVAARGLDIDRIDLVINYELPNEKENYVHRVGRTGRAGREGRSISFVGERERANLYAIEKASGKQLNEIKAPTNIELENHRREKFKKELESKINDPHLDSYAKLVDELIPTDYEPTQVLAALLNLATTDRRLVLPKEKPARHPFRYDREFYAKSRFKNGKYENDRRQSNNNFDQYVLNVGRNNGVKVQDIIQVINRHSARISIGNIRINSNSTTIELPKYFDRRAQQAIANESLYGVKLDLRITNNQGFNGNREGYRGNRFNDRNGRDNREFNGRRNDRPFNRERNRDDRQGYQRDNRRFDKRKNNN</sequence>
<gene>
    <name evidence="17" type="ORF">CKF58_07945</name>
</gene>
<dbReference type="InterPro" id="IPR005580">
    <property type="entry name" value="DbpA/CsdA_RNA-bd_dom"/>
</dbReference>
<dbReference type="Pfam" id="PF00271">
    <property type="entry name" value="Helicase_C"/>
    <property type="match status" value="1"/>
</dbReference>
<dbReference type="InterPro" id="IPR050079">
    <property type="entry name" value="DEAD_box_RNA_helicase"/>
</dbReference>
<dbReference type="CDD" id="cd18787">
    <property type="entry name" value="SF2_C_DEAD"/>
    <property type="match status" value="1"/>
</dbReference>
<dbReference type="SMART" id="SM00487">
    <property type="entry name" value="DEXDc"/>
    <property type="match status" value="1"/>
</dbReference>
<evidence type="ECO:0000256" key="13">
    <source>
        <dbReference type="SAM" id="MobiDB-lite"/>
    </source>
</evidence>
<evidence type="ECO:0000256" key="11">
    <source>
        <dbReference type="PROSITE-ProRule" id="PRU00552"/>
    </source>
</evidence>
<dbReference type="Proteomes" id="UP000265916">
    <property type="component" value="Unassembled WGS sequence"/>
</dbReference>
<dbReference type="FunFam" id="3.40.50.300:FF:000108">
    <property type="entry name" value="ATP-dependent RNA helicase RhlE"/>
    <property type="match status" value="1"/>
</dbReference>
<dbReference type="SUPFAM" id="SSF52540">
    <property type="entry name" value="P-loop containing nucleoside triphosphate hydrolases"/>
    <property type="match status" value="1"/>
</dbReference>
<reference evidence="17 18" key="1">
    <citation type="submission" date="2017-08" db="EMBL/GenBank/DDBJ databases">
        <title>Reclassification of Bisgaard taxon 37 and 44.</title>
        <authorList>
            <person name="Christensen H."/>
        </authorList>
    </citation>
    <scope>NUCLEOTIDE SEQUENCE [LARGE SCALE GENOMIC DNA]</scope>
    <source>
        <strain evidence="17 18">111</strain>
    </source>
</reference>
<dbReference type="InterPro" id="IPR027417">
    <property type="entry name" value="P-loop_NTPase"/>
</dbReference>
<proteinExistence type="inferred from homology"/>
<feature type="domain" description="Helicase C-terminal" evidence="15">
    <location>
        <begin position="241"/>
        <end position="385"/>
    </location>
</feature>
<feature type="domain" description="Helicase ATP-binding" evidence="14">
    <location>
        <begin position="43"/>
        <end position="214"/>
    </location>
</feature>
<evidence type="ECO:0000256" key="12">
    <source>
        <dbReference type="RuleBase" id="RU000492"/>
    </source>
</evidence>
<feature type="compositionally biased region" description="Basic and acidic residues" evidence="13">
    <location>
        <begin position="562"/>
        <end position="607"/>
    </location>
</feature>
<evidence type="ECO:0000313" key="18">
    <source>
        <dbReference type="Proteomes" id="UP000265916"/>
    </source>
</evidence>
<dbReference type="Pfam" id="PF25399">
    <property type="entry name" value="DeaD_dimer"/>
    <property type="match status" value="1"/>
</dbReference>
<evidence type="ECO:0000259" key="14">
    <source>
        <dbReference type="PROSITE" id="PS51192"/>
    </source>
</evidence>
<keyword evidence="5 12" id="KW-0347">Helicase</keyword>
<dbReference type="EMBL" id="NRJG01000188">
    <property type="protein sequence ID" value="RIY34652.1"/>
    <property type="molecule type" value="Genomic_DNA"/>
</dbReference>
<keyword evidence="18" id="KW-1185">Reference proteome</keyword>
<dbReference type="InterPro" id="IPR014001">
    <property type="entry name" value="Helicase_ATP-bd"/>
</dbReference>
<protein>
    <recommendedName>
        <fullName evidence="10">DEAD-box ATP-dependent RNA helicase RhpA</fullName>
        <ecNumber evidence="1">3.6.4.13</ecNumber>
    </recommendedName>
</protein>
<dbReference type="PANTHER" id="PTHR47959">
    <property type="entry name" value="ATP-DEPENDENT RNA HELICASE RHLE-RELATED"/>
    <property type="match status" value="1"/>
</dbReference>
<keyword evidence="6 12" id="KW-0067">ATP-binding</keyword>
<name>A0A3A1Y8Z8_9GAMM</name>
<dbReference type="InterPro" id="IPR014014">
    <property type="entry name" value="RNA_helicase_DEAD_Q_motif"/>
</dbReference>
<dbReference type="PROSITE" id="PS51192">
    <property type="entry name" value="HELICASE_ATP_BIND_1"/>
    <property type="match status" value="1"/>
</dbReference>
<dbReference type="GO" id="GO:0003724">
    <property type="term" value="F:RNA helicase activity"/>
    <property type="evidence" value="ECO:0007669"/>
    <property type="project" value="UniProtKB-EC"/>
</dbReference>
<dbReference type="Gene3D" id="3.40.50.300">
    <property type="entry name" value="P-loop containing nucleotide triphosphate hydrolases"/>
    <property type="match status" value="2"/>
</dbReference>
<dbReference type="Pfam" id="PF00270">
    <property type="entry name" value="DEAD"/>
    <property type="match status" value="1"/>
</dbReference>
<comment type="similarity">
    <text evidence="8 12">Belongs to the DEAD box helicase family.</text>
</comment>
<dbReference type="PANTHER" id="PTHR47959:SF1">
    <property type="entry name" value="ATP-DEPENDENT RNA HELICASE DBPA"/>
    <property type="match status" value="1"/>
</dbReference>
<organism evidence="17 18">
    <name type="scientific">Psittacicella hinzii</name>
    <dbReference type="NCBI Taxonomy" id="2028575"/>
    <lineage>
        <taxon>Bacteria</taxon>
        <taxon>Pseudomonadati</taxon>
        <taxon>Pseudomonadota</taxon>
        <taxon>Gammaproteobacteria</taxon>
        <taxon>Pasteurellales</taxon>
        <taxon>Psittacicellaceae</taxon>
        <taxon>Psittacicella</taxon>
    </lineage>
</organism>
<feature type="short sequence motif" description="Q motif" evidence="11">
    <location>
        <begin position="12"/>
        <end position="40"/>
    </location>
</feature>
<evidence type="ECO:0000256" key="10">
    <source>
        <dbReference type="ARBA" id="ARBA00074363"/>
    </source>
</evidence>
<evidence type="ECO:0000256" key="2">
    <source>
        <dbReference type="ARBA" id="ARBA00022490"/>
    </source>
</evidence>
<dbReference type="GO" id="GO:0005524">
    <property type="term" value="F:ATP binding"/>
    <property type="evidence" value="ECO:0007669"/>
    <property type="project" value="UniProtKB-KW"/>
</dbReference>
<dbReference type="InterPro" id="IPR001650">
    <property type="entry name" value="Helicase_C-like"/>
</dbReference>
<dbReference type="InterPro" id="IPR012677">
    <property type="entry name" value="Nucleotide-bd_a/b_plait_sf"/>
</dbReference>
<dbReference type="RefSeq" id="WP_119532697.1">
    <property type="nucleotide sequence ID" value="NZ_JBHSSP010000034.1"/>
</dbReference>
<dbReference type="GO" id="GO:0042255">
    <property type="term" value="P:ribosome assembly"/>
    <property type="evidence" value="ECO:0007669"/>
    <property type="project" value="UniProtKB-ARBA"/>
</dbReference>
<evidence type="ECO:0000256" key="7">
    <source>
        <dbReference type="ARBA" id="ARBA00023016"/>
    </source>
</evidence>
<dbReference type="GO" id="GO:0016787">
    <property type="term" value="F:hydrolase activity"/>
    <property type="evidence" value="ECO:0007669"/>
    <property type="project" value="UniProtKB-KW"/>
</dbReference>
<evidence type="ECO:0000313" key="17">
    <source>
        <dbReference type="EMBL" id="RIY34652.1"/>
    </source>
</evidence>
<evidence type="ECO:0000256" key="1">
    <source>
        <dbReference type="ARBA" id="ARBA00012552"/>
    </source>
</evidence>
<comment type="catalytic activity">
    <reaction evidence="9">
        <text>ATP + H2O = ADP + phosphate + H(+)</text>
        <dbReference type="Rhea" id="RHEA:13065"/>
        <dbReference type="ChEBI" id="CHEBI:15377"/>
        <dbReference type="ChEBI" id="CHEBI:15378"/>
        <dbReference type="ChEBI" id="CHEBI:30616"/>
        <dbReference type="ChEBI" id="CHEBI:43474"/>
        <dbReference type="ChEBI" id="CHEBI:456216"/>
        <dbReference type="EC" id="3.6.4.13"/>
    </reaction>
</comment>
<evidence type="ECO:0000256" key="6">
    <source>
        <dbReference type="ARBA" id="ARBA00022840"/>
    </source>
</evidence>
<evidence type="ECO:0000256" key="9">
    <source>
        <dbReference type="ARBA" id="ARBA00047984"/>
    </source>
</evidence>
<dbReference type="CDD" id="cd00268">
    <property type="entry name" value="DEADc"/>
    <property type="match status" value="1"/>
</dbReference>
<dbReference type="PROSITE" id="PS51195">
    <property type="entry name" value="Q_MOTIF"/>
    <property type="match status" value="1"/>
</dbReference>
<dbReference type="InterPro" id="IPR057325">
    <property type="entry name" value="DeaD_dimer"/>
</dbReference>
<keyword evidence="7" id="KW-0346">Stress response</keyword>
<dbReference type="SMART" id="SM00490">
    <property type="entry name" value="HELICc"/>
    <property type="match status" value="1"/>
</dbReference>
<comment type="caution">
    <text evidence="17">The sequence shown here is derived from an EMBL/GenBank/DDBJ whole genome shotgun (WGS) entry which is preliminary data.</text>
</comment>
<feature type="domain" description="DEAD-box RNA helicase Q" evidence="16">
    <location>
        <begin position="12"/>
        <end position="40"/>
    </location>
</feature>
<dbReference type="PROSITE" id="PS00039">
    <property type="entry name" value="DEAD_ATP_HELICASE"/>
    <property type="match status" value="1"/>
</dbReference>
<dbReference type="InterPro" id="IPR044742">
    <property type="entry name" value="DEAD/DEAH_RhlB"/>
</dbReference>
<evidence type="ECO:0000256" key="3">
    <source>
        <dbReference type="ARBA" id="ARBA00022741"/>
    </source>
</evidence>
<evidence type="ECO:0000256" key="8">
    <source>
        <dbReference type="ARBA" id="ARBA00038437"/>
    </source>
</evidence>
<dbReference type="GO" id="GO:0009266">
    <property type="term" value="P:response to temperature stimulus"/>
    <property type="evidence" value="ECO:0007669"/>
    <property type="project" value="UniProtKB-ARBA"/>
</dbReference>
<dbReference type="InterPro" id="IPR011545">
    <property type="entry name" value="DEAD/DEAH_box_helicase_dom"/>
</dbReference>
<dbReference type="GO" id="GO:0005829">
    <property type="term" value="C:cytosol"/>
    <property type="evidence" value="ECO:0007669"/>
    <property type="project" value="TreeGrafter"/>
</dbReference>
<keyword evidence="3 12" id="KW-0547">Nucleotide-binding</keyword>
<accession>A0A3A1Y8Z8</accession>
<dbReference type="PROSITE" id="PS51194">
    <property type="entry name" value="HELICASE_CTER"/>
    <property type="match status" value="1"/>
</dbReference>
<feature type="region of interest" description="Disordered" evidence="13">
    <location>
        <begin position="554"/>
        <end position="615"/>
    </location>
</feature>
<dbReference type="Pfam" id="PF03880">
    <property type="entry name" value="DbpA"/>
    <property type="match status" value="1"/>
</dbReference>
<evidence type="ECO:0000256" key="5">
    <source>
        <dbReference type="ARBA" id="ARBA00022806"/>
    </source>
</evidence>
<dbReference type="AlphaFoldDB" id="A0A3A1Y8Z8"/>
<dbReference type="GO" id="GO:0003676">
    <property type="term" value="F:nucleic acid binding"/>
    <property type="evidence" value="ECO:0007669"/>
    <property type="project" value="InterPro"/>
</dbReference>
<dbReference type="OrthoDB" id="9805696at2"/>